<keyword evidence="7 9" id="KW-0472">Membrane</keyword>
<dbReference type="GO" id="GO:0090529">
    <property type="term" value="P:cell septum assembly"/>
    <property type="evidence" value="ECO:0007669"/>
    <property type="project" value="InterPro"/>
</dbReference>
<protein>
    <recommendedName>
        <fullName evidence="9">Cell division protein FtsQ</fullName>
    </recommendedName>
</protein>
<dbReference type="Gene3D" id="3.40.50.11690">
    <property type="entry name" value="Cell division protein FtsQ/DivIB"/>
    <property type="match status" value="1"/>
</dbReference>
<evidence type="ECO:0000256" key="5">
    <source>
        <dbReference type="ARBA" id="ARBA00022692"/>
    </source>
</evidence>
<evidence type="ECO:0000256" key="1">
    <source>
        <dbReference type="ARBA" id="ARBA00004370"/>
    </source>
</evidence>
<dbReference type="EMBL" id="CP021404">
    <property type="protein sequence ID" value="ATI42657.1"/>
    <property type="molecule type" value="Genomic_DNA"/>
</dbReference>
<dbReference type="PROSITE" id="PS51779">
    <property type="entry name" value="POTRA"/>
    <property type="match status" value="1"/>
</dbReference>
<accession>A0A291M1B5</accession>
<comment type="subcellular location">
    <subcellularLocation>
        <location evidence="9">Cell inner membrane</location>
        <topology evidence="9">Single-pass type II membrane protein</topology>
    </subcellularLocation>
    <subcellularLocation>
        <location evidence="1">Membrane</location>
    </subcellularLocation>
    <text evidence="9">Localizes to the division septum.</text>
</comment>
<evidence type="ECO:0000256" key="2">
    <source>
        <dbReference type="ARBA" id="ARBA00022475"/>
    </source>
</evidence>
<keyword evidence="8 9" id="KW-0131">Cell cycle</keyword>
<dbReference type="InterPro" id="IPR005548">
    <property type="entry name" value="Cell_div_FtsQ/DivIB_C"/>
</dbReference>
<reference evidence="12 13" key="1">
    <citation type="submission" date="2017-05" db="EMBL/GenBank/DDBJ databases">
        <title>Comparative genomic and metabolic analysis of manganese-oxidizing mechanisms in Celeribater manganoxidans DY25T: its adaption to the environment of polymetallic nodule.</title>
        <authorList>
            <person name="Wang X."/>
        </authorList>
    </citation>
    <scope>NUCLEOTIDE SEQUENCE [LARGE SCALE GENOMIC DNA]</scope>
    <source>
        <strain evidence="12 13">DY25</strain>
    </source>
</reference>
<name>A0A291M1B5_9RHOB</name>
<dbReference type="InterPro" id="IPR026579">
    <property type="entry name" value="FtsQ"/>
</dbReference>
<dbReference type="Proteomes" id="UP000219050">
    <property type="component" value="Chromosome"/>
</dbReference>
<evidence type="ECO:0000313" key="12">
    <source>
        <dbReference type="EMBL" id="ATI42657.1"/>
    </source>
</evidence>
<evidence type="ECO:0000256" key="4">
    <source>
        <dbReference type="ARBA" id="ARBA00022618"/>
    </source>
</evidence>
<dbReference type="HAMAP" id="MF_00911">
    <property type="entry name" value="FtsQ_subfam"/>
    <property type="match status" value="1"/>
</dbReference>
<evidence type="ECO:0000259" key="11">
    <source>
        <dbReference type="PROSITE" id="PS51779"/>
    </source>
</evidence>
<dbReference type="KEGG" id="cmag:CBW24_12015"/>
<comment type="similarity">
    <text evidence="9">Belongs to the FtsQ/DivIB family. FtsQ subfamily.</text>
</comment>
<dbReference type="RefSeq" id="WP_097373736.1">
    <property type="nucleotide sequence ID" value="NZ_CP021404.1"/>
</dbReference>
<keyword evidence="4 9" id="KW-0132">Cell division</keyword>
<evidence type="ECO:0000313" key="13">
    <source>
        <dbReference type="Proteomes" id="UP000219050"/>
    </source>
</evidence>
<evidence type="ECO:0000256" key="7">
    <source>
        <dbReference type="ARBA" id="ARBA00023136"/>
    </source>
</evidence>
<evidence type="ECO:0000256" key="10">
    <source>
        <dbReference type="SAM" id="MobiDB-lite"/>
    </source>
</evidence>
<evidence type="ECO:0000256" key="9">
    <source>
        <dbReference type="HAMAP-Rule" id="MF_00911"/>
    </source>
</evidence>
<dbReference type="OrthoDB" id="9783091at2"/>
<comment type="function">
    <text evidence="9">Essential cell division protein.</text>
</comment>
<dbReference type="InterPro" id="IPR034746">
    <property type="entry name" value="POTRA"/>
</dbReference>
<dbReference type="PANTHER" id="PTHR35851:SF1">
    <property type="entry name" value="CELL DIVISION PROTEIN FTSQ"/>
    <property type="match status" value="1"/>
</dbReference>
<feature type="transmembrane region" description="Helical" evidence="9">
    <location>
        <begin position="55"/>
        <end position="73"/>
    </location>
</feature>
<keyword evidence="13" id="KW-1185">Reference proteome</keyword>
<keyword evidence="3 9" id="KW-0997">Cell inner membrane</keyword>
<dbReference type="GO" id="GO:0032153">
    <property type="term" value="C:cell division site"/>
    <property type="evidence" value="ECO:0007669"/>
    <property type="project" value="UniProtKB-UniRule"/>
</dbReference>
<dbReference type="AlphaFoldDB" id="A0A291M1B5"/>
<evidence type="ECO:0000256" key="8">
    <source>
        <dbReference type="ARBA" id="ARBA00023306"/>
    </source>
</evidence>
<evidence type="ECO:0000256" key="3">
    <source>
        <dbReference type="ARBA" id="ARBA00022519"/>
    </source>
</evidence>
<gene>
    <name evidence="9" type="primary">ftsQ</name>
    <name evidence="12" type="ORF">CBW24_12015</name>
</gene>
<proteinExistence type="inferred from homology"/>
<evidence type="ECO:0000256" key="6">
    <source>
        <dbReference type="ARBA" id="ARBA00022989"/>
    </source>
</evidence>
<dbReference type="InterPro" id="IPR045335">
    <property type="entry name" value="FtsQ_C_sf"/>
</dbReference>
<organism evidence="12 13">
    <name type="scientific">Pacificitalea manganoxidans</name>
    <dbReference type="NCBI Taxonomy" id="1411902"/>
    <lineage>
        <taxon>Bacteria</taxon>
        <taxon>Pseudomonadati</taxon>
        <taxon>Pseudomonadota</taxon>
        <taxon>Alphaproteobacteria</taxon>
        <taxon>Rhodobacterales</taxon>
        <taxon>Paracoccaceae</taxon>
        <taxon>Pacificitalea</taxon>
    </lineage>
</organism>
<dbReference type="PANTHER" id="PTHR35851">
    <property type="entry name" value="CELL DIVISION PROTEIN FTSQ"/>
    <property type="match status" value="1"/>
</dbReference>
<keyword evidence="2 9" id="KW-1003">Cell membrane</keyword>
<sequence length="315" mass="35602">MRSLIRRGNAKPEAGSAPAVSGRKRRKGRAAHDPAPSRLAYRLSRLWLTPSFRRMLRLGVPLALITGAAVFWFHDAGRRQAITDRIAEIRRTIEERPEFMVRMMAIDGATPKLGQAVRGLVPLTFPISSFDLDLEEMRTRIERLDAVARAQIRVRPGGLLHIQVTERVPEVIWRVGDALYLLDREGHPVDRLDQRTDRPDLPLMAGVGAHEQVVEALDLFAAAEPMEDRLRGLVRVGERRWDVVLDREQRIMLPEAGAVAALERVIALDQAQDMLARDLSTVDIRNPARPTLRLTDYAVGEMRRMQSLQVGAYRQ</sequence>
<feature type="domain" description="POTRA" evidence="11">
    <location>
        <begin position="99"/>
        <end position="167"/>
    </location>
</feature>
<dbReference type="Pfam" id="PF03799">
    <property type="entry name" value="FtsQ_DivIB_C"/>
    <property type="match status" value="1"/>
</dbReference>
<dbReference type="GO" id="GO:0005886">
    <property type="term" value="C:plasma membrane"/>
    <property type="evidence" value="ECO:0007669"/>
    <property type="project" value="UniProtKB-SubCell"/>
</dbReference>
<dbReference type="GO" id="GO:0043093">
    <property type="term" value="P:FtsZ-dependent cytokinesis"/>
    <property type="evidence" value="ECO:0007669"/>
    <property type="project" value="UniProtKB-UniRule"/>
</dbReference>
<feature type="region of interest" description="Disordered" evidence="10">
    <location>
        <begin position="1"/>
        <end position="34"/>
    </location>
</feature>
<keyword evidence="5 9" id="KW-0812">Transmembrane</keyword>
<keyword evidence="6 9" id="KW-1133">Transmembrane helix</keyword>